<evidence type="ECO:0000313" key="2">
    <source>
        <dbReference type="Proteomes" id="UP001178507"/>
    </source>
</evidence>
<sequence length="74" mass="8396">HCANRSVHIAADSLGLTPQNGFPILKDWLLNAWSIYSGGFENYRENVELFSVAYTYSHISKSWGEGEQEEFGRT</sequence>
<evidence type="ECO:0000313" key="1">
    <source>
        <dbReference type="EMBL" id="CAJ1376145.1"/>
    </source>
</evidence>
<comment type="caution">
    <text evidence="1">The sequence shown here is derived from an EMBL/GenBank/DDBJ whole genome shotgun (WGS) entry which is preliminary data.</text>
</comment>
<reference evidence="1" key="1">
    <citation type="submission" date="2023-08" db="EMBL/GenBank/DDBJ databases">
        <authorList>
            <person name="Chen Y."/>
            <person name="Shah S."/>
            <person name="Dougan E. K."/>
            <person name="Thang M."/>
            <person name="Chan C."/>
        </authorList>
    </citation>
    <scope>NUCLEOTIDE SEQUENCE</scope>
</reference>
<name>A0AA36HVK9_9DINO</name>
<dbReference type="AlphaFoldDB" id="A0AA36HVK9"/>
<feature type="non-terminal residue" evidence="1">
    <location>
        <position position="1"/>
    </location>
</feature>
<gene>
    <name evidence="1" type="ORF">EVOR1521_LOCUS5272</name>
</gene>
<protein>
    <submittedName>
        <fullName evidence="1">Uncharacterized protein</fullName>
    </submittedName>
</protein>
<keyword evidence="2" id="KW-1185">Reference proteome</keyword>
<proteinExistence type="predicted"/>
<dbReference type="EMBL" id="CAUJNA010000364">
    <property type="protein sequence ID" value="CAJ1376145.1"/>
    <property type="molecule type" value="Genomic_DNA"/>
</dbReference>
<dbReference type="Proteomes" id="UP001178507">
    <property type="component" value="Unassembled WGS sequence"/>
</dbReference>
<feature type="non-terminal residue" evidence="1">
    <location>
        <position position="74"/>
    </location>
</feature>
<organism evidence="1 2">
    <name type="scientific">Effrenium voratum</name>
    <dbReference type="NCBI Taxonomy" id="2562239"/>
    <lineage>
        <taxon>Eukaryota</taxon>
        <taxon>Sar</taxon>
        <taxon>Alveolata</taxon>
        <taxon>Dinophyceae</taxon>
        <taxon>Suessiales</taxon>
        <taxon>Symbiodiniaceae</taxon>
        <taxon>Effrenium</taxon>
    </lineage>
</organism>
<accession>A0AA36HVK9</accession>